<dbReference type="Proteomes" id="UP000002139">
    <property type="component" value="Chromosome"/>
</dbReference>
<gene>
    <name evidence="3" type="ordered locus">sce5587</name>
</gene>
<dbReference type="AlphaFoldDB" id="A9G3D3"/>
<evidence type="ECO:0000259" key="2">
    <source>
        <dbReference type="Pfam" id="PF22296"/>
    </source>
</evidence>
<dbReference type="RefSeq" id="WP_012238215.1">
    <property type="nucleotide sequence ID" value="NC_010162.1"/>
</dbReference>
<dbReference type="HOGENOM" id="CLU_144676_0_0_7"/>
<keyword evidence="4" id="KW-1185">Reference proteome</keyword>
<dbReference type="NCBIfam" id="NF033474">
    <property type="entry name" value="DivGenRetAVD"/>
    <property type="match status" value="1"/>
</dbReference>
<dbReference type="SUPFAM" id="SSF158446">
    <property type="entry name" value="IVS-encoded protein-like"/>
    <property type="match status" value="1"/>
</dbReference>
<sequence length="133" mass="14523">MSGDSSRNAGSRGSGGGAPGPAAAPVIAVRMESLLAWLAERVAKFPRDHRFTVGDRLLHACLDITEHLVEASYRRDKRTDLAAASRGLVRARILMRLAHALRCVSEAQHLQFARESDEIGEMLGGWLRSAHPR</sequence>
<evidence type="ECO:0000313" key="3">
    <source>
        <dbReference type="EMBL" id="CAN95750.1"/>
    </source>
</evidence>
<evidence type="ECO:0000256" key="1">
    <source>
        <dbReference type="SAM" id="MobiDB-lite"/>
    </source>
</evidence>
<accession>A9G3D3</accession>
<dbReference type="Pfam" id="PF22296">
    <property type="entry name" value="bAvd"/>
    <property type="match status" value="1"/>
</dbReference>
<organism evidence="3 4">
    <name type="scientific">Sorangium cellulosum (strain So ce56)</name>
    <name type="common">Polyangium cellulosum (strain So ce56)</name>
    <dbReference type="NCBI Taxonomy" id="448385"/>
    <lineage>
        <taxon>Bacteria</taxon>
        <taxon>Pseudomonadati</taxon>
        <taxon>Myxococcota</taxon>
        <taxon>Polyangia</taxon>
        <taxon>Polyangiales</taxon>
        <taxon>Polyangiaceae</taxon>
        <taxon>Sorangium</taxon>
    </lineage>
</organism>
<feature type="region of interest" description="Disordered" evidence="1">
    <location>
        <begin position="1"/>
        <end position="21"/>
    </location>
</feature>
<dbReference type="InterPro" id="IPR036583">
    <property type="entry name" value="23S_rRNA_IVS_sf"/>
</dbReference>
<dbReference type="InterPro" id="IPR055360">
    <property type="entry name" value="bAvd"/>
</dbReference>
<feature type="domain" description="bAvd-like" evidence="2">
    <location>
        <begin position="26"/>
        <end position="129"/>
    </location>
</feature>
<dbReference type="EMBL" id="AM746676">
    <property type="protein sequence ID" value="CAN95750.1"/>
    <property type="molecule type" value="Genomic_DNA"/>
</dbReference>
<evidence type="ECO:0000313" key="4">
    <source>
        <dbReference type="Proteomes" id="UP000002139"/>
    </source>
</evidence>
<dbReference type="CDD" id="cd16376">
    <property type="entry name" value="Avd_like"/>
    <property type="match status" value="1"/>
</dbReference>
<proteinExistence type="predicted"/>
<reference evidence="3 4" key="1">
    <citation type="journal article" date="2007" name="Nat. Biotechnol.">
        <title>Complete genome sequence of the myxobacterium Sorangium cellulosum.</title>
        <authorList>
            <person name="Schneiker S."/>
            <person name="Perlova O."/>
            <person name="Kaiser O."/>
            <person name="Gerth K."/>
            <person name="Alici A."/>
            <person name="Altmeyer M.O."/>
            <person name="Bartels D."/>
            <person name="Bekel T."/>
            <person name="Beyer S."/>
            <person name="Bode E."/>
            <person name="Bode H.B."/>
            <person name="Bolten C.J."/>
            <person name="Choudhuri J.V."/>
            <person name="Doss S."/>
            <person name="Elnakady Y.A."/>
            <person name="Frank B."/>
            <person name="Gaigalat L."/>
            <person name="Goesmann A."/>
            <person name="Groeger C."/>
            <person name="Gross F."/>
            <person name="Jelsbak L."/>
            <person name="Jelsbak L."/>
            <person name="Kalinowski J."/>
            <person name="Kegler C."/>
            <person name="Knauber T."/>
            <person name="Konietzny S."/>
            <person name="Kopp M."/>
            <person name="Krause L."/>
            <person name="Krug D."/>
            <person name="Linke B."/>
            <person name="Mahmud T."/>
            <person name="Martinez-Arias R."/>
            <person name="McHardy A.C."/>
            <person name="Merai M."/>
            <person name="Meyer F."/>
            <person name="Mormann S."/>
            <person name="Munoz-Dorado J."/>
            <person name="Perez J."/>
            <person name="Pradella S."/>
            <person name="Rachid S."/>
            <person name="Raddatz G."/>
            <person name="Rosenau F."/>
            <person name="Rueckert C."/>
            <person name="Sasse F."/>
            <person name="Scharfe M."/>
            <person name="Schuster S.C."/>
            <person name="Suen G."/>
            <person name="Treuner-Lange A."/>
            <person name="Velicer G.J."/>
            <person name="Vorholter F.-J."/>
            <person name="Weissman K.J."/>
            <person name="Welch R.D."/>
            <person name="Wenzel S.C."/>
            <person name="Whitworth D.E."/>
            <person name="Wilhelm S."/>
            <person name="Wittmann C."/>
            <person name="Bloecker H."/>
            <person name="Puehler A."/>
            <person name="Mueller R."/>
        </authorList>
    </citation>
    <scope>NUCLEOTIDE SEQUENCE [LARGE SCALE GENOMIC DNA]</scope>
    <source>
        <strain evidence="4">So ce56</strain>
    </source>
</reference>
<dbReference type="Gene3D" id="1.20.1440.60">
    <property type="entry name" value="23S rRNA-intervening sequence"/>
    <property type="match status" value="1"/>
</dbReference>
<dbReference type="KEGG" id="scl:sce5587"/>
<dbReference type="STRING" id="448385.sce5587"/>
<name>A9G3D3_SORC5</name>
<feature type="compositionally biased region" description="Low complexity" evidence="1">
    <location>
        <begin position="1"/>
        <end position="11"/>
    </location>
</feature>
<protein>
    <recommendedName>
        <fullName evidence="2">bAvd-like domain-containing protein</fullName>
    </recommendedName>
</protein>